<dbReference type="PANTHER" id="PTHR30537">
    <property type="entry name" value="HTH-TYPE TRANSCRIPTIONAL REGULATOR"/>
    <property type="match status" value="1"/>
</dbReference>
<dbReference type="EMBL" id="CP039690">
    <property type="protein sequence ID" value="QCI63560.1"/>
    <property type="molecule type" value="Genomic_DNA"/>
</dbReference>
<sequence>MSHLPLNGLKAFEAAARHLSFTKAGMELRVSQAAVSHQVKNLEDRLGTQLFHRLPRGLALTDEGLALLPVIAESFSRMRVTIDQFEKGQFRSIVTVGAVGTFATGWLLQRLPGFHDTNPFIDLRLRTNNNLVDIAGEGLDYAIRYGDGFWHATEAVPLLAAPLSPVCSPAIAERLLSPADLRNETLLRSYRMDEWIQWFAAAGIPCPTIKGAIFDSSLTMAAAAAQGAGIALLPVAMFEREISQGRLVCPFDIDVQIGRYWLTSLNSKRKTDAMRAFQAWLLRCIDA</sequence>
<dbReference type="InterPro" id="IPR036390">
    <property type="entry name" value="WH_DNA-bd_sf"/>
</dbReference>
<evidence type="ECO:0000256" key="1">
    <source>
        <dbReference type="ARBA" id="ARBA00009437"/>
    </source>
</evidence>
<gene>
    <name evidence="7" type="ORF">E8M01_04495</name>
</gene>
<dbReference type="Gene3D" id="1.10.10.10">
    <property type="entry name" value="Winged helix-like DNA-binding domain superfamily/Winged helix DNA-binding domain"/>
    <property type="match status" value="1"/>
</dbReference>
<dbReference type="OrthoDB" id="9807765at2"/>
<dbReference type="SUPFAM" id="SSF53850">
    <property type="entry name" value="Periplasmic binding protein-like II"/>
    <property type="match status" value="1"/>
</dbReference>
<dbReference type="GO" id="GO:0043565">
    <property type="term" value="F:sequence-specific DNA binding"/>
    <property type="evidence" value="ECO:0007669"/>
    <property type="project" value="TreeGrafter"/>
</dbReference>
<dbReference type="InterPro" id="IPR005119">
    <property type="entry name" value="LysR_subst-bd"/>
</dbReference>
<dbReference type="Pfam" id="PF03466">
    <property type="entry name" value="LysR_substrate"/>
    <property type="match status" value="1"/>
</dbReference>
<dbReference type="Proteomes" id="UP000298781">
    <property type="component" value="Chromosome"/>
</dbReference>
<accession>A0A4D7B0L2</accession>
<dbReference type="GO" id="GO:0006351">
    <property type="term" value="P:DNA-templated transcription"/>
    <property type="evidence" value="ECO:0007669"/>
    <property type="project" value="TreeGrafter"/>
</dbReference>
<evidence type="ECO:0000256" key="2">
    <source>
        <dbReference type="ARBA" id="ARBA00023015"/>
    </source>
</evidence>
<dbReference type="PRINTS" id="PR00039">
    <property type="entry name" value="HTHLYSR"/>
</dbReference>
<evidence type="ECO:0000256" key="4">
    <source>
        <dbReference type="ARBA" id="ARBA00023159"/>
    </source>
</evidence>
<dbReference type="FunFam" id="1.10.10.10:FF:000038">
    <property type="entry name" value="Glycine cleavage system transcriptional activator"/>
    <property type="match status" value="1"/>
</dbReference>
<keyword evidence="4" id="KW-0010">Activator</keyword>
<dbReference type="InterPro" id="IPR058163">
    <property type="entry name" value="LysR-type_TF_proteobact-type"/>
</dbReference>
<dbReference type="InterPro" id="IPR036388">
    <property type="entry name" value="WH-like_DNA-bd_sf"/>
</dbReference>
<dbReference type="PROSITE" id="PS50931">
    <property type="entry name" value="HTH_LYSR"/>
    <property type="match status" value="1"/>
</dbReference>
<evidence type="ECO:0000259" key="6">
    <source>
        <dbReference type="PROSITE" id="PS50931"/>
    </source>
</evidence>
<dbReference type="SUPFAM" id="SSF46785">
    <property type="entry name" value="Winged helix' DNA-binding domain"/>
    <property type="match status" value="1"/>
</dbReference>
<keyword evidence="5" id="KW-0804">Transcription</keyword>
<dbReference type="Gene3D" id="3.40.190.10">
    <property type="entry name" value="Periplasmic binding protein-like II"/>
    <property type="match status" value="2"/>
</dbReference>
<keyword evidence="2" id="KW-0805">Transcription regulation</keyword>
<name>A0A4D7B0L2_9HYPH</name>
<dbReference type="AlphaFoldDB" id="A0A4D7B0L2"/>
<keyword evidence="3" id="KW-0238">DNA-binding</keyword>
<comment type="similarity">
    <text evidence="1">Belongs to the LysR transcriptional regulatory family.</text>
</comment>
<evidence type="ECO:0000256" key="3">
    <source>
        <dbReference type="ARBA" id="ARBA00023125"/>
    </source>
</evidence>
<evidence type="ECO:0000313" key="8">
    <source>
        <dbReference type="Proteomes" id="UP000298781"/>
    </source>
</evidence>
<feature type="domain" description="HTH lysR-type" evidence="6">
    <location>
        <begin position="4"/>
        <end position="61"/>
    </location>
</feature>
<dbReference type="InterPro" id="IPR000847">
    <property type="entry name" value="LysR_HTH_N"/>
</dbReference>
<proteinExistence type="inferred from homology"/>
<evidence type="ECO:0000313" key="7">
    <source>
        <dbReference type="EMBL" id="QCI63560.1"/>
    </source>
</evidence>
<organism evidence="7 8">
    <name type="scientific">Phreatobacter stygius</name>
    <dbReference type="NCBI Taxonomy" id="1940610"/>
    <lineage>
        <taxon>Bacteria</taxon>
        <taxon>Pseudomonadati</taxon>
        <taxon>Pseudomonadota</taxon>
        <taxon>Alphaproteobacteria</taxon>
        <taxon>Hyphomicrobiales</taxon>
        <taxon>Phreatobacteraceae</taxon>
        <taxon>Phreatobacter</taxon>
    </lineage>
</organism>
<dbReference type="KEGG" id="pstg:E8M01_04495"/>
<dbReference type="RefSeq" id="WP_136959018.1">
    <property type="nucleotide sequence ID" value="NZ_CP039690.1"/>
</dbReference>
<dbReference type="PANTHER" id="PTHR30537:SF70">
    <property type="entry name" value="HTH-TYPE TRANSCRIPTIONAL ACTIVATOR AMPR"/>
    <property type="match status" value="1"/>
</dbReference>
<protein>
    <submittedName>
        <fullName evidence="7">LysR family transcriptional regulator</fullName>
    </submittedName>
</protein>
<reference evidence="7 8" key="1">
    <citation type="submission" date="2019-04" db="EMBL/GenBank/DDBJ databases">
        <title>Phreatobacter aquaticus sp. nov.</title>
        <authorList>
            <person name="Choi A."/>
        </authorList>
    </citation>
    <scope>NUCLEOTIDE SEQUENCE [LARGE SCALE GENOMIC DNA]</scope>
    <source>
        <strain evidence="7 8">KCTC 52518</strain>
    </source>
</reference>
<evidence type="ECO:0000256" key="5">
    <source>
        <dbReference type="ARBA" id="ARBA00023163"/>
    </source>
</evidence>
<keyword evidence="8" id="KW-1185">Reference proteome</keyword>
<dbReference type="GO" id="GO:0003700">
    <property type="term" value="F:DNA-binding transcription factor activity"/>
    <property type="evidence" value="ECO:0007669"/>
    <property type="project" value="InterPro"/>
</dbReference>
<dbReference type="Pfam" id="PF00126">
    <property type="entry name" value="HTH_1"/>
    <property type="match status" value="1"/>
</dbReference>